<sequence length="855" mass="96035">MSKKKIGRSTIDLPLPLLTPSYLTSKKKVGKINNKVISSLTHYTQPLVNERVHVFNNGVSSSNGVPLLSRHVAHRGIMNLTLLTLLAEGFKTDSNSPNLCQTPIYHFEKKPLTFLGIPTDELISHFAVMEWPIRDNMWYMNKWQNPTDRQQVLKTTSTLTSKVWKDKVPATLPKITPHNIKETFKRAEEVLLELKNIETKLRIKKVILPPRTPAYTHQVLFRRLHPNAYPLVDQGHLADFATTEIAKKFSMTFSVVDLAFMEMENPRCNIVRYTCDPKAPFRNINATCNNLVDPRVGSSFTRFRRLAAPDYADGVSALKASLIGTPLPSARLVSTTVNLPEKDPGGQAVGNCFTTLHMTFGQFLDHDITFTPVNTGDNGTTITCCSPEVINDPTLLHPECAPIDIPLDDPFYSAFGKTCMEFVRSAPSDRCKLGPREQLNQRTHYIDHSTIYGSTDEEATSLRKNQHGLLRTQDQGADPDLLPPSLNRDDDCNTDDNFARGQFCFVSGDDRVNEQILLTVLHTIWVREHNRIATTLKQLNPSWNDERLYQEARRINIAEMQHITYNEFLPGVLGPLVVEWLGLAPKKHGEFTNNYDPNISASISSEFATAALRFGHSMIPSSLREVNSAGVSQARELNSVLFAPFPLYENGVEEKLVRGETSQAAMKVDSKFTSQVTGKLFRGSQSFGLDLVALNIQRGRDHGLASYITVREACGFSRVNTFEDLVPFMVSKSLDTLRKTYKRVEDIELFVGGVSEKPVAGGQVGPTFACILGEQFIRLKRGDRFWYEYSGSPNPFTREQLNGLQKVSLARILCDNHPQSNSIRRWPLNLPNPFNSIVSCDCPIIPSLNLAMWKE</sequence>
<dbReference type="InterPro" id="IPR010255">
    <property type="entry name" value="Haem_peroxidase_sf"/>
</dbReference>
<keyword evidence="3" id="KW-0575">Peroxidase</keyword>
<evidence type="ECO:0000313" key="7">
    <source>
        <dbReference type="EMBL" id="KAK4311219.1"/>
    </source>
</evidence>
<keyword evidence="2" id="KW-0964">Secreted</keyword>
<comment type="caution">
    <text evidence="7">The sequence shown here is derived from an EMBL/GenBank/DDBJ whole genome shotgun (WGS) entry which is preliminary data.</text>
</comment>
<dbReference type="PRINTS" id="PR00457">
    <property type="entry name" value="ANPEROXIDASE"/>
</dbReference>
<evidence type="ECO:0000256" key="6">
    <source>
        <dbReference type="PIRSR" id="PIRSR619791-2"/>
    </source>
</evidence>
<organism evidence="7 8">
    <name type="scientific">Petrolisthes manimaculis</name>
    <dbReference type="NCBI Taxonomy" id="1843537"/>
    <lineage>
        <taxon>Eukaryota</taxon>
        <taxon>Metazoa</taxon>
        <taxon>Ecdysozoa</taxon>
        <taxon>Arthropoda</taxon>
        <taxon>Crustacea</taxon>
        <taxon>Multicrustacea</taxon>
        <taxon>Malacostraca</taxon>
        <taxon>Eumalacostraca</taxon>
        <taxon>Eucarida</taxon>
        <taxon>Decapoda</taxon>
        <taxon>Pleocyemata</taxon>
        <taxon>Anomura</taxon>
        <taxon>Galatheoidea</taxon>
        <taxon>Porcellanidae</taxon>
        <taxon>Petrolisthes</taxon>
    </lineage>
</organism>
<keyword evidence="4" id="KW-0732">Signal</keyword>
<evidence type="ECO:0000256" key="1">
    <source>
        <dbReference type="ARBA" id="ARBA00004613"/>
    </source>
</evidence>
<keyword evidence="3" id="KW-0560">Oxidoreductase</keyword>
<dbReference type="InterPro" id="IPR019791">
    <property type="entry name" value="Haem_peroxidase_animal"/>
</dbReference>
<dbReference type="InterPro" id="IPR037120">
    <property type="entry name" value="Haem_peroxidase_sf_animal"/>
</dbReference>
<evidence type="ECO:0000256" key="5">
    <source>
        <dbReference type="ARBA" id="ARBA00023180"/>
    </source>
</evidence>
<proteinExistence type="predicted"/>
<reference evidence="7" key="1">
    <citation type="submission" date="2023-11" db="EMBL/GenBank/DDBJ databases">
        <title>Genome assemblies of two species of porcelain crab, Petrolisthes cinctipes and Petrolisthes manimaculis (Anomura: Porcellanidae).</title>
        <authorList>
            <person name="Angst P."/>
        </authorList>
    </citation>
    <scope>NUCLEOTIDE SEQUENCE</scope>
    <source>
        <strain evidence="7">PB745_02</strain>
        <tissue evidence="7">Gill</tissue>
    </source>
</reference>
<gene>
    <name evidence="7" type="ORF">Pmani_017261</name>
</gene>
<dbReference type="AlphaFoldDB" id="A0AAE1PPW4"/>
<name>A0AAE1PPW4_9EUCA</name>
<evidence type="ECO:0000313" key="8">
    <source>
        <dbReference type="Proteomes" id="UP001292094"/>
    </source>
</evidence>
<dbReference type="GO" id="GO:0005576">
    <property type="term" value="C:extracellular region"/>
    <property type="evidence" value="ECO:0007669"/>
    <property type="project" value="UniProtKB-SubCell"/>
</dbReference>
<dbReference type="GO" id="GO:0006979">
    <property type="term" value="P:response to oxidative stress"/>
    <property type="evidence" value="ECO:0007669"/>
    <property type="project" value="InterPro"/>
</dbReference>
<evidence type="ECO:0008006" key="9">
    <source>
        <dbReference type="Google" id="ProtNLM"/>
    </source>
</evidence>
<dbReference type="PANTHER" id="PTHR11475">
    <property type="entry name" value="OXIDASE/PEROXIDASE"/>
    <property type="match status" value="1"/>
</dbReference>
<dbReference type="GO" id="GO:0046872">
    <property type="term" value="F:metal ion binding"/>
    <property type="evidence" value="ECO:0007669"/>
    <property type="project" value="UniProtKB-KW"/>
</dbReference>
<dbReference type="Pfam" id="PF03098">
    <property type="entry name" value="An_peroxidase"/>
    <property type="match status" value="1"/>
</dbReference>
<dbReference type="EMBL" id="JAWZYT010001544">
    <property type="protein sequence ID" value="KAK4311219.1"/>
    <property type="molecule type" value="Genomic_DNA"/>
</dbReference>
<evidence type="ECO:0000256" key="4">
    <source>
        <dbReference type="ARBA" id="ARBA00022729"/>
    </source>
</evidence>
<dbReference type="Gene3D" id="1.10.640.10">
    <property type="entry name" value="Haem peroxidase domain superfamily, animal type"/>
    <property type="match status" value="1"/>
</dbReference>
<dbReference type="GO" id="GO:0004601">
    <property type="term" value="F:peroxidase activity"/>
    <property type="evidence" value="ECO:0007669"/>
    <property type="project" value="UniProtKB-KW"/>
</dbReference>
<dbReference type="CDD" id="cd09823">
    <property type="entry name" value="peroxinectin_like"/>
    <property type="match status" value="1"/>
</dbReference>
<evidence type="ECO:0000256" key="2">
    <source>
        <dbReference type="ARBA" id="ARBA00022525"/>
    </source>
</evidence>
<feature type="binding site" description="axial binding residue" evidence="6">
    <location>
        <position position="616"/>
    </location>
    <ligand>
        <name>heme b</name>
        <dbReference type="ChEBI" id="CHEBI:60344"/>
    </ligand>
    <ligandPart>
        <name>Fe</name>
        <dbReference type="ChEBI" id="CHEBI:18248"/>
    </ligandPart>
</feature>
<keyword evidence="5" id="KW-0325">Glycoprotein</keyword>
<dbReference type="PANTHER" id="PTHR11475:SF4">
    <property type="entry name" value="CHORION PEROXIDASE"/>
    <property type="match status" value="1"/>
</dbReference>
<dbReference type="Proteomes" id="UP001292094">
    <property type="component" value="Unassembled WGS sequence"/>
</dbReference>
<keyword evidence="6" id="KW-0408">Iron</keyword>
<dbReference type="GO" id="GO:0020037">
    <property type="term" value="F:heme binding"/>
    <property type="evidence" value="ECO:0007669"/>
    <property type="project" value="InterPro"/>
</dbReference>
<keyword evidence="6" id="KW-0349">Heme</keyword>
<protein>
    <recommendedName>
        <fullName evidence="9">Peroxidase</fullName>
    </recommendedName>
</protein>
<accession>A0AAE1PPW4</accession>
<dbReference type="FunFam" id="1.10.640.10:FF:000003">
    <property type="entry name" value="chorion peroxidase"/>
    <property type="match status" value="1"/>
</dbReference>
<evidence type="ECO:0000256" key="3">
    <source>
        <dbReference type="ARBA" id="ARBA00022559"/>
    </source>
</evidence>
<comment type="subcellular location">
    <subcellularLocation>
        <location evidence="1">Secreted</location>
    </subcellularLocation>
</comment>
<dbReference type="SUPFAM" id="SSF48113">
    <property type="entry name" value="Heme-dependent peroxidases"/>
    <property type="match status" value="1"/>
</dbReference>
<dbReference type="PROSITE" id="PS50292">
    <property type="entry name" value="PEROXIDASE_3"/>
    <property type="match status" value="1"/>
</dbReference>
<keyword evidence="6" id="KW-0479">Metal-binding</keyword>
<keyword evidence="8" id="KW-1185">Reference proteome</keyword>